<accession>A0A2T7G273</accession>
<evidence type="ECO:0000256" key="2">
    <source>
        <dbReference type="SAM" id="SignalP"/>
    </source>
</evidence>
<evidence type="ECO:0000256" key="1">
    <source>
        <dbReference type="SAM" id="MobiDB-lite"/>
    </source>
</evidence>
<evidence type="ECO:0000313" key="4">
    <source>
        <dbReference type="Proteomes" id="UP000244446"/>
    </source>
</evidence>
<feature type="chain" id="PRO_5015482861" description="EF-hand domain-containing protein" evidence="2">
    <location>
        <begin position="22"/>
        <end position="102"/>
    </location>
</feature>
<dbReference type="AlphaFoldDB" id="A0A2T7G273"/>
<dbReference type="EMBL" id="QCYH01000035">
    <property type="protein sequence ID" value="PVA08490.1"/>
    <property type="molecule type" value="Genomic_DNA"/>
</dbReference>
<dbReference type="RefSeq" id="WP_108693723.1">
    <property type="nucleotide sequence ID" value="NZ_QCYH01000035.1"/>
</dbReference>
<dbReference type="Proteomes" id="UP000244446">
    <property type="component" value="Unassembled WGS sequence"/>
</dbReference>
<name>A0A2T7G273_9RHOB</name>
<keyword evidence="4" id="KW-1185">Reference proteome</keyword>
<organism evidence="3 4">
    <name type="scientific">Pelagivirga sediminicola</name>
    <dbReference type="NCBI Taxonomy" id="2170575"/>
    <lineage>
        <taxon>Bacteria</taxon>
        <taxon>Pseudomonadati</taxon>
        <taxon>Pseudomonadota</taxon>
        <taxon>Alphaproteobacteria</taxon>
        <taxon>Rhodobacterales</taxon>
        <taxon>Paracoccaceae</taxon>
        <taxon>Pelagivirga</taxon>
    </lineage>
</organism>
<dbReference type="SUPFAM" id="SSF47473">
    <property type="entry name" value="EF-hand"/>
    <property type="match status" value="1"/>
</dbReference>
<comment type="caution">
    <text evidence="3">The sequence shown here is derived from an EMBL/GenBank/DDBJ whole genome shotgun (WGS) entry which is preliminary data.</text>
</comment>
<dbReference type="OrthoDB" id="7868140at2"/>
<evidence type="ECO:0008006" key="5">
    <source>
        <dbReference type="Google" id="ProtNLM"/>
    </source>
</evidence>
<keyword evidence="2" id="KW-0732">Signal</keyword>
<proteinExistence type="predicted"/>
<sequence length="102" mass="11274">MKIITNTACALLLATGTAAFAQDMETDADGNINMDQFSTGFSQTGNFKSCDTDGDSMLSEEEYNSCVFRGYDRNRDDMIDADERTTMDEDMGEGGRYMNNDS</sequence>
<gene>
    <name evidence="3" type="ORF">DC366_18985</name>
</gene>
<feature type="region of interest" description="Disordered" evidence="1">
    <location>
        <begin position="79"/>
        <end position="102"/>
    </location>
</feature>
<dbReference type="InterPro" id="IPR011992">
    <property type="entry name" value="EF-hand-dom_pair"/>
</dbReference>
<protein>
    <recommendedName>
        <fullName evidence="5">EF-hand domain-containing protein</fullName>
    </recommendedName>
</protein>
<evidence type="ECO:0000313" key="3">
    <source>
        <dbReference type="EMBL" id="PVA08490.1"/>
    </source>
</evidence>
<reference evidence="3 4" key="1">
    <citation type="submission" date="2018-04" db="EMBL/GenBank/DDBJ databases">
        <title>Pelagivirga bohaiensis gen. nov., sp. nov., a bacterium isolated from the Bohai Sea.</title>
        <authorList>
            <person name="Ji X."/>
        </authorList>
    </citation>
    <scope>NUCLEOTIDE SEQUENCE [LARGE SCALE GENOMIC DNA]</scope>
    <source>
        <strain evidence="3 4">BH-SD19</strain>
    </source>
</reference>
<feature type="signal peptide" evidence="2">
    <location>
        <begin position="1"/>
        <end position="21"/>
    </location>
</feature>